<feature type="transmembrane region" description="Helical" evidence="5">
    <location>
        <begin position="437"/>
        <end position="455"/>
    </location>
</feature>
<evidence type="ECO:0000256" key="1">
    <source>
        <dbReference type="ARBA" id="ARBA00004651"/>
    </source>
</evidence>
<evidence type="ECO:0000313" key="8">
    <source>
        <dbReference type="Proteomes" id="UP000199103"/>
    </source>
</evidence>
<dbReference type="Gene3D" id="1.20.1720.10">
    <property type="entry name" value="Multidrug resistance protein D"/>
    <property type="match status" value="1"/>
</dbReference>
<feature type="domain" description="Major facilitator superfamily (MFS) profile" evidence="6">
    <location>
        <begin position="13"/>
        <end position="465"/>
    </location>
</feature>
<evidence type="ECO:0000256" key="3">
    <source>
        <dbReference type="ARBA" id="ARBA00022989"/>
    </source>
</evidence>
<feature type="transmembrane region" description="Helical" evidence="5">
    <location>
        <begin position="79"/>
        <end position="100"/>
    </location>
</feature>
<organism evidence="7 8">
    <name type="scientific">Microlunatus soli</name>
    <dbReference type="NCBI Taxonomy" id="630515"/>
    <lineage>
        <taxon>Bacteria</taxon>
        <taxon>Bacillati</taxon>
        <taxon>Actinomycetota</taxon>
        <taxon>Actinomycetes</taxon>
        <taxon>Propionibacteriales</taxon>
        <taxon>Propionibacteriaceae</taxon>
        <taxon>Microlunatus</taxon>
    </lineage>
</organism>
<feature type="transmembrane region" description="Helical" evidence="5">
    <location>
        <begin position="137"/>
        <end position="159"/>
    </location>
</feature>
<dbReference type="PROSITE" id="PS50850">
    <property type="entry name" value="MFS"/>
    <property type="match status" value="1"/>
</dbReference>
<dbReference type="InterPro" id="IPR011701">
    <property type="entry name" value="MFS"/>
</dbReference>
<comment type="subcellular location">
    <subcellularLocation>
        <location evidence="1">Cell membrane</location>
        <topology evidence="1">Multi-pass membrane protein</topology>
    </subcellularLocation>
</comment>
<feature type="transmembrane region" description="Helical" evidence="5">
    <location>
        <begin position="49"/>
        <end position="70"/>
    </location>
</feature>
<feature type="transmembrane region" description="Helical" evidence="5">
    <location>
        <begin position="271"/>
        <end position="290"/>
    </location>
</feature>
<evidence type="ECO:0000256" key="2">
    <source>
        <dbReference type="ARBA" id="ARBA00022692"/>
    </source>
</evidence>
<feature type="transmembrane region" description="Helical" evidence="5">
    <location>
        <begin position="106"/>
        <end position="125"/>
    </location>
</feature>
<evidence type="ECO:0000259" key="6">
    <source>
        <dbReference type="PROSITE" id="PS50850"/>
    </source>
</evidence>
<protein>
    <submittedName>
        <fullName evidence="7">Drug resistance transporter, EmrB/QacA subfamily</fullName>
    </submittedName>
</protein>
<dbReference type="InterPro" id="IPR036259">
    <property type="entry name" value="MFS_trans_sf"/>
</dbReference>
<name>A0A1H1MZC3_9ACTN</name>
<dbReference type="Pfam" id="PF07690">
    <property type="entry name" value="MFS_1"/>
    <property type="match status" value="1"/>
</dbReference>
<dbReference type="AlphaFoldDB" id="A0A1H1MZC3"/>
<evidence type="ECO:0000313" key="7">
    <source>
        <dbReference type="EMBL" id="SDR92086.1"/>
    </source>
</evidence>
<feature type="transmembrane region" description="Helical" evidence="5">
    <location>
        <begin position="296"/>
        <end position="318"/>
    </location>
</feature>
<feature type="transmembrane region" description="Helical" evidence="5">
    <location>
        <begin position="165"/>
        <end position="186"/>
    </location>
</feature>
<keyword evidence="2 5" id="KW-0812">Transmembrane</keyword>
<feature type="transmembrane region" description="Helical" evidence="5">
    <location>
        <begin position="360"/>
        <end position="383"/>
    </location>
</feature>
<proteinExistence type="predicted"/>
<feature type="transmembrane region" description="Helical" evidence="5">
    <location>
        <begin position="232"/>
        <end position="251"/>
    </location>
</feature>
<dbReference type="RefSeq" id="WP_231920130.1">
    <property type="nucleotide sequence ID" value="NZ_LT629772.1"/>
</dbReference>
<dbReference type="Proteomes" id="UP000199103">
    <property type="component" value="Chromosome I"/>
</dbReference>
<dbReference type="GO" id="GO:0022857">
    <property type="term" value="F:transmembrane transporter activity"/>
    <property type="evidence" value="ECO:0007669"/>
    <property type="project" value="InterPro"/>
</dbReference>
<evidence type="ECO:0000256" key="5">
    <source>
        <dbReference type="SAM" id="Phobius"/>
    </source>
</evidence>
<keyword evidence="4 5" id="KW-0472">Membrane</keyword>
<reference evidence="7 8" key="1">
    <citation type="submission" date="2016-10" db="EMBL/GenBank/DDBJ databases">
        <authorList>
            <person name="de Groot N.N."/>
        </authorList>
    </citation>
    <scope>NUCLEOTIDE SEQUENCE [LARGE SCALE GENOMIC DNA]</scope>
    <source>
        <strain evidence="7 8">DSM 21800</strain>
    </source>
</reference>
<dbReference type="PANTHER" id="PTHR23501:SF1">
    <property type="entry name" value="TRANSPORT PROTEIN HSRA-RELATED"/>
    <property type="match status" value="1"/>
</dbReference>
<evidence type="ECO:0000256" key="4">
    <source>
        <dbReference type="ARBA" id="ARBA00023136"/>
    </source>
</evidence>
<feature type="transmembrane region" description="Helical" evidence="5">
    <location>
        <begin position="403"/>
        <end position="422"/>
    </location>
</feature>
<dbReference type="InterPro" id="IPR020846">
    <property type="entry name" value="MFS_dom"/>
</dbReference>
<feature type="transmembrane region" description="Helical" evidence="5">
    <location>
        <begin position="198"/>
        <end position="220"/>
    </location>
</feature>
<dbReference type="Gene3D" id="1.20.1250.20">
    <property type="entry name" value="MFS general substrate transporter like domains"/>
    <property type="match status" value="1"/>
</dbReference>
<gene>
    <name evidence="7" type="ORF">SAMN04489812_0316</name>
</gene>
<keyword evidence="3 5" id="KW-1133">Transmembrane helix</keyword>
<dbReference type="EMBL" id="LT629772">
    <property type="protein sequence ID" value="SDR92086.1"/>
    <property type="molecule type" value="Genomic_DNA"/>
</dbReference>
<sequence length="473" mass="49678">MSSTTDTGLNRPLAILAAVTFFMENLDGTIIATAAPAMATDLGTQPVAINAAMTSYLVTVAVGIPVSGWLTDRLGGRRVFMMAIVLFTLTSGLCAVSTSLPMLCAFRILQGLGGAMMVPVGRLVVLRNTEKKDLLAATAYLTWPALLAPVIAPTLGGWLASFASWHWIFLINLPIGAACLVAAWRLVHDRPRDRMPGLDWIGFLLCGGSLAALLLGMESIGGAGADRTDWPVAIGLLALAVVLGILCLTGMRRRQHPLLNLGALRIRTFRVVNASGMVYRMVISAAPFLLPLMFQIGYGWSAARAGLLVMALFAGNVLIKPATSPLIRRFGFRTVIVGSCIGGALVFAGCALLTAESPVWLIVVLLFLSGVFRSVGFSGYNSLQFADIDRDEMADANTLSSTIAQIAAGLGVAVGALSLRLADGILYAAHATADPQAGFQIAFGLLAVIMLYPALDGVIGLHRQAGSEVAAGR</sequence>
<dbReference type="SUPFAM" id="SSF103473">
    <property type="entry name" value="MFS general substrate transporter"/>
    <property type="match status" value="1"/>
</dbReference>
<dbReference type="STRING" id="630515.SAMN04489812_0316"/>
<dbReference type="GO" id="GO:0005886">
    <property type="term" value="C:plasma membrane"/>
    <property type="evidence" value="ECO:0007669"/>
    <property type="project" value="UniProtKB-SubCell"/>
</dbReference>
<accession>A0A1H1MZC3</accession>
<dbReference type="PANTHER" id="PTHR23501">
    <property type="entry name" value="MAJOR FACILITATOR SUPERFAMILY"/>
    <property type="match status" value="1"/>
</dbReference>
<feature type="transmembrane region" description="Helical" evidence="5">
    <location>
        <begin position="330"/>
        <end position="354"/>
    </location>
</feature>
<keyword evidence="8" id="KW-1185">Reference proteome</keyword>